<dbReference type="Pfam" id="PF00571">
    <property type="entry name" value="CBS"/>
    <property type="match status" value="2"/>
</dbReference>
<dbReference type="Gene3D" id="3.10.580.10">
    <property type="entry name" value="CBS-domain"/>
    <property type="match status" value="1"/>
</dbReference>
<dbReference type="PROSITE" id="PS51371">
    <property type="entry name" value="CBS"/>
    <property type="match status" value="2"/>
</dbReference>
<feature type="domain" description="CBS" evidence="11">
    <location>
        <begin position="8"/>
        <end position="65"/>
    </location>
</feature>
<evidence type="ECO:0000256" key="8">
    <source>
        <dbReference type="ARBA" id="ARBA00023159"/>
    </source>
</evidence>
<dbReference type="InterPro" id="IPR046342">
    <property type="entry name" value="CBS_dom_sf"/>
</dbReference>
<evidence type="ECO:0000259" key="11">
    <source>
        <dbReference type="PROSITE" id="PS51371"/>
    </source>
</evidence>
<keyword evidence="5" id="KW-0694">RNA-binding</keyword>
<feature type="domain" description="CBS" evidence="11">
    <location>
        <begin position="67"/>
        <end position="123"/>
    </location>
</feature>
<gene>
    <name evidence="12" type="ORF">U472_04745</name>
</gene>
<evidence type="ECO:0000256" key="2">
    <source>
        <dbReference type="ARBA" id="ARBA00009992"/>
    </source>
</evidence>
<dbReference type="GO" id="GO:0003723">
    <property type="term" value="F:RNA binding"/>
    <property type="evidence" value="ECO:0007669"/>
    <property type="project" value="UniProtKB-KW"/>
</dbReference>
<sequence length="257" mass="27793">MMLVKELMSSTIITVSPEATVGEAERLMSVNSIGKIVVEEDKKVLGIVTDGDLVNQHNLNIRIKEVMEAEVITINENKSIQEAAQLLSDNQISGVPVLNDEGELVGIITSSDIVSGYVKEERTAKLSPESSAIYLSMTRSREYENYWLDKIKGYGYRVAITQTGANAENLPIKLRESTTVAAIARGVIKENLREKMAVSNAVKDAYTQLNLVNPGLGGGFKVAIVRGEGRLAVAVFGKFGHALVDGPEQLSVGMSVI</sequence>
<dbReference type="PANTHER" id="PTHR43080">
    <property type="entry name" value="CBS DOMAIN-CONTAINING PROTEIN CBSX3, MITOCHONDRIAL"/>
    <property type="match status" value="1"/>
</dbReference>
<dbReference type="Pfam" id="PF09021">
    <property type="entry name" value="HutP"/>
    <property type="match status" value="1"/>
</dbReference>
<evidence type="ECO:0000313" key="12">
    <source>
        <dbReference type="EMBL" id="OCL27859.1"/>
    </source>
</evidence>
<dbReference type="CDD" id="cd11640">
    <property type="entry name" value="HutP"/>
    <property type="match status" value="1"/>
</dbReference>
<keyword evidence="8" id="KW-0010">Activator</keyword>
<dbReference type="Gene3D" id="3.40.1510.10">
    <property type="entry name" value="Hut operon regulatory protein HutP"/>
    <property type="match status" value="1"/>
</dbReference>
<evidence type="ECO:0000256" key="4">
    <source>
        <dbReference type="ARBA" id="ARBA00019377"/>
    </source>
</evidence>
<protein>
    <recommendedName>
        <fullName evidence="4">Hut operon positive regulatory protein</fullName>
    </recommendedName>
</protein>
<comment type="function">
    <text evidence="1">Antiterminator that binds to cis-acting regulatory sequences on the mRNA in the presence of histidine, thereby suppressing transcription termination and activating the hut operon for histidine utilization.</text>
</comment>
<comment type="caution">
    <text evidence="12">The sequence shown here is derived from an EMBL/GenBank/DDBJ whole genome shotgun (WGS) entry which is preliminary data.</text>
</comment>
<dbReference type="InterPro" id="IPR036482">
    <property type="entry name" value="Regulatory_HutP_sf"/>
</dbReference>
<dbReference type="Proteomes" id="UP000093514">
    <property type="component" value="Unassembled WGS sequence"/>
</dbReference>
<evidence type="ECO:0000256" key="9">
    <source>
        <dbReference type="ARBA" id="ARBA00023163"/>
    </source>
</evidence>
<dbReference type="InterPro" id="IPR000644">
    <property type="entry name" value="CBS_dom"/>
</dbReference>
<dbReference type="InterPro" id="IPR051257">
    <property type="entry name" value="Diverse_CBS-Domain"/>
</dbReference>
<dbReference type="AlphaFoldDB" id="A0A1C0ABU3"/>
<dbReference type="OrthoDB" id="9802114at2"/>
<evidence type="ECO:0000313" key="13">
    <source>
        <dbReference type="Proteomes" id="UP000093514"/>
    </source>
</evidence>
<evidence type="ECO:0000256" key="5">
    <source>
        <dbReference type="ARBA" id="ARBA00022884"/>
    </source>
</evidence>
<evidence type="ECO:0000256" key="10">
    <source>
        <dbReference type="PROSITE-ProRule" id="PRU00703"/>
    </source>
</evidence>
<evidence type="ECO:0000256" key="3">
    <source>
        <dbReference type="ARBA" id="ARBA00011643"/>
    </source>
</evidence>
<dbReference type="GO" id="GO:0016301">
    <property type="term" value="F:kinase activity"/>
    <property type="evidence" value="ECO:0007669"/>
    <property type="project" value="UniProtKB-KW"/>
</dbReference>
<evidence type="ECO:0000256" key="6">
    <source>
        <dbReference type="ARBA" id="ARBA00023015"/>
    </source>
</evidence>
<keyword evidence="12" id="KW-0418">Kinase</keyword>
<evidence type="ECO:0000256" key="1">
    <source>
        <dbReference type="ARBA" id="ARBA00002945"/>
    </source>
</evidence>
<keyword evidence="12" id="KW-0808">Transferase</keyword>
<reference evidence="13" key="1">
    <citation type="submission" date="2016-07" db="EMBL/GenBank/DDBJ databases">
        <authorList>
            <person name="Florea S."/>
            <person name="Webb J.S."/>
            <person name="Jaromczyk J."/>
            <person name="Schardl C.L."/>
        </authorList>
    </citation>
    <scope>NUCLEOTIDE SEQUENCE [LARGE SCALE GENOMIC DNA]</scope>
    <source>
        <strain evidence="13">Z6</strain>
    </source>
</reference>
<proteinExistence type="inferred from homology"/>
<reference evidence="12 13" key="2">
    <citation type="submission" date="2016-08" db="EMBL/GenBank/DDBJ databases">
        <title>Orenia metallireducens sp. nov. strain Z6, a Novel Metal-reducing Firmicute from the Deep Subsurface.</title>
        <authorList>
            <person name="Maxim B.I."/>
            <person name="Kenneth K."/>
            <person name="Flynn T.M."/>
            <person name="Oloughlin E.J."/>
            <person name="Locke R.A."/>
            <person name="Weber J.R."/>
            <person name="Egan S.M."/>
            <person name="Mackie R.I."/>
            <person name="Cann I.K."/>
        </authorList>
    </citation>
    <scope>NUCLEOTIDE SEQUENCE [LARGE SCALE GENOMIC DNA]</scope>
    <source>
        <strain evidence="12 13">Z6</strain>
    </source>
</reference>
<dbReference type="EMBL" id="LWDV01000007">
    <property type="protein sequence ID" value="OCL27859.1"/>
    <property type="molecule type" value="Genomic_DNA"/>
</dbReference>
<dbReference type="PANTHER" id="PTHR43080:SF2">
    <property type="entry name" value="CBS DOMAIN-CONTAINING PROTEIN"/>
    <property type="match status" value="1"/>
</dbReference>
<dbReference type="SUPFAM" id="SSF54631">
    <property type="entry name" value="CBS-domain pair"/>
    <property type="match status" value="1"/>
</dbReference>
<name>A0A1C0ABU3_9FIRM</name>
<dbReference type="InterPro" id="IPR015111">
    <property type="entry name" value="Regulatory_HutP"/>
</dbReference>
<evidence type="ECO:0000256" key="7">
    <source>
        <dbReference type="ARBA" id="ARBA00023122"/>
    </source>
</evidence>
<comment type="similarity">
    <text evidence="2">Belongs to the HutP family.</text>
</comment>
<keyword evidence="9" id="KW-0804">Transcription</keyword>
<keyword evidence="7 10" id="KW-0129">CBS domain</keyword>
<organism evidence="12 13">
    <name type="scientific">Orenia metallireducens</name>
    <dbReference type="NCBI Taxonomy" id="1413210"/>
    <lineage>
        <taxon>Bacteria</taxon>
        <taxon>Bacillati</taxon>
        <taxon>Bacillota</taxon>
        <taxon>Clostridia</taxon>
        <taxon>Halanaerobiales</taxon>
        <taxon>Halobacteroidaceae</taxon>
        <taxon>Orenia</taxon>
    </lineage>
</organism>
<keyword evidence="13" id="KW-1185">Reference proteome</keyword>
<dbReference type="SMART" id="SM00116">
    <property type="entry name" value="CBS"/>
    <property type="match status" value="2"/>
</dbReference>
<accession>A0A1C0ABU3</accession>
<keyword evidence="6" id="KW-0805">Transcription regulation</keyword>
<dbReference type="CDD" id="cd04584">
    <property type="entry name" value="CBS_pair_AcuB_like"/>
    <property type="match status" value="1"/>
</dbReference>
<comment type="subunit">
    <text evidence="3">Homohexamer.</text>
</comment>